<dbReference type="EMBL" id="CP073720">
    <property type="protein sequence ID" value="UWP80293.1"/>
    <property type="molecule type" value="Genomic_DNA"/>
</dbReference>
<dbReference type="RefSeq" id="WP_259858051.1">
    <property type="nucleotide sequence ID" value="NZ_BAAAST010000009.1"/>
</dbReference>
<gene>
    <name evidence="3" type="ORF">Dfulv_34740</name>
</gene>
<feature type="transmembrane region" description="Helical" evidence="2">
    <location>
        <begin position="92"/>
        <end position="108"/>
    </location>
</feature>
<accession>A0ABY5VUY0</accession>
<keyword evidence="2" id="KW-1133">Transmembrane helix</keyword>
<feature type="compositionally biased region" description="Basic residues" evidence="1">
    <location>
        <begin position="165"/>
        <end position="181"/>
    </location>
</feature>
<feature type="transmembrane region" description="Helical" evidence="2">
    <location>
        <begin position="63"/>
        <end position="80"/>
    </location>
</feature>
<evidence type="ECO:0008006" key="5">
    <source>
        <dbReference type="Google" id="ProtNLM"/>
    </source>
</evidence>
<dbReference type="Proteomes" id="UP001059617">
    <property type="component" value="Chromosome"/>
</dbReference>
<reference evidence="3" key="1">
    <citation type="submission" date="2021-04" db="EMBL/GenBank/DDBJ databases">
        <authorList>
            <person name="Hartkoorn R.C."/>
            <person name="Beaudoing E."/>
            <person name="Hot D."/>
        </authorList>
    </citation>
    <scope>NUCLEOTIDE SEQUENCE</scope>
    <source>
        <strain evidence="3">NRRL B-16292</strain>
    </source>
</reference>
<keyword evidence="2" id="KW-0472">Membrane</keyword>
<feature type="region of interest" description="Disordered" evidence="1">
    <location>
        <begin position="159"/>
        <end position="201"/>
    </location>
</feature>
<sequence>MMTPQQRRAVRVVVGLLVAGLALGMAFAALTLIFRGNVLAYQQNRHPHADPAALARTLWTRPIPILIVAGLYVWVARQLLAGAHRAYRRVRIVSVLGFVAVGWLFVSAEDPAWLRVVQGVQLAVLAARSAEPGASGCAATAQHLGSRQGPVMSMSAVRASADARTRRRGGGSRPPRRRGWSMRRPGQMPPSTPGGIRSGQRLREREKLLLDEVECAHAPLGSGEDDRTFG</sequence>
<keyword evidence="4" id="KW-1185">Reference proteome</keyword>
<proteinExistence type="predicted"/>
<evidence type="ECO:0000313" key="3">
    <source>
        <dbReference type="EMBL" id="UWP80293.1"/>
    </source>
</evidence>
<evidence type="ECO:0000256" key="2">
    <source>
        <dbReference type="SAM" id="Phobius"/>
    </source>
</evidence>
<feature type="transmembrane region" description="Helical" evidence="2">
    <location>
        <begin position="12"/>
        <end position="34"/>
    </location>
</feature>
<keyword evidence="2" id="KW-0812">Transmembrane</keyword>
<evidence type="ECO:0000256" key="1">
    <source>
        <dbReference type="SAM" id="MobiDB-lite"/>
    </source>
</evidence>
<protein>
    <recommendedName>
        <fullName evidence="5">DUF2637 domain-containing protein</fullName>
    </recommendedName>
</protein>
<reference evidence="3" key="2">
    <citation type="submission" date="2022-09" db="EMBL/GenBank/DDBJ databases">
        <title>Biosynthetic gene clusters of Dactylosporangioum fulvum.</title>
        <authorList>
            <person name="Caradec T."/>
        </authorList>
    </citation>
    <scope>NUCLEOTIDE SEQUENCE</scope>
    <source>
        <strain evidence="3">NRRL B-16292</strain>
    </source>
</reference>
<name>A0ABY5VUY0_9ACTN</name>
<evidence type="ECO:0000313" key="4">
    <source>
        <dbReference type="Proteomes" id="UP001059617"/>
    </source>
</evidence>
<organism evidence="3 4">
    <name type="scientific">Dactylosporangium fulvum</name>
    <dbReference type="NCBI Taxonomy" id="53359"/>
    <lineage>
        <taxon>Bacteria</taxon>
        <taxon>Bacillati</taxon>
        <taxon>Actinomycetota</taxon>
        <taxon>Actinomycetes</taxon>
        <taxon>Micromonosporales</taxon>
        <taxon>Micromonosporaceae</taxon>
        <taxon>Dactylosporangium</taxon>
    </lineage>
</organism>